<protein>
    <submittedName>
        <fullName evidence="1">Uncharacterized protein</fullName>
    </submittedName>
</protein>
<sequence>KFVECDLKLDGKWSSPGGCSKKFTCYNLDISITWYPKKLNTLVFHGEESSGLVDALINVCAEAISEDDGLSNNVCVSAIHSSIATINPAVDEPEQMSNHCIKDFELTDNHQKVSIEHDFKPGCQCIILAADLEGVKLDIAIMSRDIETKFLAAYNSRDSDSE</sequence>
<dbReference type="EMBL" id="CACRXK020004934">
    <property type="protein sequence ID" value="CAB4004552.1"/>
    <property type="molecule type" value="Genomic_DNA"/>
</dbReference>
<keyword evidence="2" id="KW-1185">Reference proteome</keyword>
<dbReference type="AlphaFoldDB" id="A0A6S7IF28"/>
<dbReference type="Proteomes" id="UP001152795">
    <property type="component" value="Unassembled WGS sequence"/>
</dbReference>
<gene>
    <name evidence="1" type="ORF">PACLA_8A054676</name>
</gene>
<comment type="caution">
    <text evidence="1">The sequence shown here is derived from an EMBL/GenBank/DDBJ whole genome shotgun (WGS) entry which is preliminary data.</text>
</comment>
<feature type="non-terminal residue" evidence="1">
    <location>
        <position position="1"/>
    </location>
</feature>
<reference evidence="1" key="1">
    <citation type="submission" date="2020-04" db="EMBL/GenBank/DDBJ databases">
        <authorList>
            <person name="Alioto T."/>
            <person name="Alioto T."/>
            <person name="Gomez Garrido J."/>
        </authorList>
    </citation>
    <scope>NUCLEOTIDE SEQUENCE</scope>
    <source>
        <strain evidence="1">A484AB</strain>
    </source>
</reference>
<evidence type="ECO:0000313" key="1">
    <source>
        <dbReference type="EMBL" id="CAB4004552.1"/>
    </source>
</evidence>
<evidence type="ECO:0000313" key="2">
    <source>
        <dbReference type="Proteomes" id="UP001152795"/>
    </source>
</evidence>
<accession>A0A6S7IF28</accession>
<name>A0A6S7IF28_PARCT</name>
<organism evidence="1 2">
    <name type="scientific">Paramuricea clavata</name>
    <name type="common">Red gorgonian</name>
    <name type="synonym">Violescent sea-whip</name>
    <dbReference type="NCBI Taxonomy" id="317549"/>
    <lineage>
        <taxon>Eukaryota</taxon>
        <taxon>Metazoa</taxon>
        <taxon>Cnidaria</taxon>
        <taxon>Anthozoa</taxon>
        <taxon>Octocorallia</taxon>
        <taxon>Malacalcyonacea</taxon>
        <taxon>Plexauridae</taxon>
        <taxon>Paramuricea</taxon>
    </lineage>
</organism>
<proteinExistence type="predicted"/>